<organism evidence="4">
    <name type="scientific">Pyricularia oryzae (strain Y34)</name>
    <name type="common">Rice blast fungus</name>
    <name type="synonym">Magnaporthe oryzae</name>
    <dbReference type="NCBI Taxonomy" id="1143189"/>
    <lineage>
        <taxon>Eukaryota</taxon>
        <taxon>Fungi</taxon>
        <taxon>Dikarya</taxon>
        <taxon>Ascomycota</taxon>
        <taxon>Pezizomycotina</taxon>
        <taxon>Sordariomycetes</taxon>
        <taxon>Sordariomycetidae</taxon>
        <taxon>Magnaporthales</taxon>
        <taxon>Pyriculariaceae</taxon>
        <taxon>Pyricularia</taxon>
    </lineage>
</organism>
<dbReference type="InterPro" id="IPR009688">
    <property type="entry name" value="FAM210A/B-like_dom"/>
</dbReference>
<feature type="region of interest" description="Disordered" evidence="1">
    <location>
        <begin position="72"/>
        <end position="119"/>
    </location>
</feature>
<dbReference type="AlphaFoldDB" id="A0AA97P7D4"/>
<dbReference type="EMBL" id="JH793732">
    <property type="protein sequence ID" value="ELQ43415.1"/>
    <property type="molecule type" value="Genomic_DNA"/>
</dbReference>
<feature type="transmembrane region" description="Helical" evidence="2">
    <location>
        <begin position="138"/>
        <end position="159"/>
    </location>
</feature>
<accession>A0AA97P7D4</accession>
<feature type="compositionally biased region" description="Basic and acidic residues" evidence="1">
    <location>
        <begin position="101"/>
        <end position="114"/>
    </location>
</feature>
<evidence type="ECO:0000256" key="1">
    <source>
        <dbReference type="SAM" id="MobiDB-lite"/>
    </source>
</evidence>
<evidence type="ECO:0000313" key="4">
    <source>
        <dbReference type="EMBL" id="ELQ43415.1"/>
    </source>
</evidence>
<proteinExistence type="predicted"/>
<reference evidence="4" key="1">
    <citation type="journal article" date="2012" name="PLoS Genet.">
        <title>Comparative analysis of the genomes of two field isolates of the rice blast fungus Magnaporthe oryzae.</title>
        <authorList>
            <person name="Xue M."/>
            <person name="Yang J."/>
            <person name="Li Z."/>
            <person name="Hu S."/>
            <person name="Yao N."/>
            <person name="Dean R.A."/>
            <person name="Zhao W."/>
            <person name="Shen M."/>
            <person name="Zhang H."/>
            <person name="Li C."/>
            <person name="Liu L."/>
            <person name="Cao L."/>
            <person name="Xu X."/>
            <person name="Xing Y."/>
            <person name="Hsiang T."/>
            <person name="Zhang Z."/>
            <person name="Xu J.R."/>
            <person name="Peng Y.L."/>
        </authorList>
    </citation>
    <scope>NUCLEOTIDE SEQUENCE</scope>
    <source>
        <strain evidence="4">Y34</strain>
    </source>
</reference>
<keyword evidence="2" id="KW-0812">Transmembrane</keyword>
<protein>
    <recommendedName>
        <fullName evidence="3">DUF1279 domain-containing protein</fullName>
    </recommendedName>
</protein>
<name>A0AA97P7D4_PYRO3</name>
<feature type="domain" description="DUF1279" evidence="3">
    <location>
        <begin position="124"/>
        <end position="174"/>
    </location>
</feature>
<keyword evidence="2" id="KW-1133">Transmembrane helix</keyword>
<evidence type="ECO:0000259" key="3">
    <source>
        <dbReference type="Pfam" id="PF06916"/>
    </source>
</evidence>
<sequence>MYRRTLGAFQALSLGRSDAQPALLTIRSSLRHAWKRTDNGVSTQGLRHLWASTSKSSSGPLQRLGSNLVASRALPRPRLPTGNMRPAAPRRTFHSSKSRRSNKEKPGTSPKETEIPDESLSLSQRMRQLSRVYGRATIFVYFALSIADFPFCFLLVRFVGTDRISEIERWVVSNLSQFVPTSVKDLWHQWKSLMTRGEEAKEGVEGGPKREIPSDDKWGVKEAQENHKEEATSHGPLGRLSAYHAAEPSFRGPVSYTVQAELANVTAKTVPARRVPPLAASGSLF</sequence>
<gene>
    <name evidence="4" type="ORF">OOU_Y34scaffold00153g9</name>
</gene>
<keyword evidence="2" id="KW-0472">Membrane</keyword>
<evidence type="ECO:0000256" key="2">
    <source>
        <dbReference type="SAM" id="Phobius"/>
    </source>
</evidence>
<feature type="compositionally biased region" description="Basic residues" evidence="1">
    <location>
        <begin position="91"/>
        <end position="100"/>
    </location>
</feature>
<dbReference type="Pfam" id="PF06916">
    <property type="entry name" value="FAM210A-B_dom"/>
    <property type="match status" value="1"/>
</dbReference>
<feature type="region of interest" description="Disordered" evidence="1">
    <location>
        <begin position="198"/>
        <end position="218"/>
    </location>
</feature>
<dbReference type="Proteomes" id="UP000011086">
    <property type="component" value="Unassembled WGS sequence"/>
</dbReference>